<organism evidence="2 3">
    <name type="scientific">Chlorella ohadii</name>
    <dbReference type="NCBI Taxonomy" id="2649997"/>
    <lineage>
        <taxon>Eukaryota</taxon>
        <taxon>Viridiplantae</taxon>
        <taxon>Chlorophyta</taxon>
        <taxon>core chlorophytes</taxon>
        <taxon>Trebouxiophyceae</taxon>
        <taxon>Chlorellales</taxon>
        <taxon>Chlorellaceae</taxon>
        <taxon>Chlorella clade</taxon>
        <taxon>Chlorella</taxon>
    </lineage>
</organism>
<dbReference type="Proteomes" id="UP001205105">
    <property type="component" value="Unassembled WGS sequence"/>
</dbReference>
<evidence type="ECO:0000256" key="1">
    <source>
        <dbReference type="SAM" id="MobiDB-lite"/>
    </source>
</evidence>
<dbReference type="EMBL" id="JADXDR010000110">
    <property type="protein sequence ID" value="KAI7838971.1"/>
    <property type="molecule type" value="Genomic_DNA"/>
</dbReference>
<keyword evidence="3" id="KW-1185">Reference proteome</keyword>
<feature type="region of interest" description="Disordered" evidence="1">
    <location>
        <begin position="109"/>
        <end position="152"/>
    </location>
</feature>
<accession>A0AAD5H008</accession>
<feature type="compositionally biased region" description="Low complexity" evidence="1">
    <location>
        <begin position="110"/>
        <end position="150"/>
    </location>
</feature>
<comment type="caution">
    <text evidence="2">The sequence shown here is derived from an EMBL/GenBank/DDBJ whole genome shotgun (WGS) entry which is preliminary data.</text>
</comment>
<reference evidence="2" key="1">
    <citation type="submission" date="2020-11" db="EMBL/GenBank/DDBJ databases">
        <title>Chlorella ohadii genome sequencing and assembly.</title>
        <authorList>
            <person name="Murik O."/>
            <person name="Treves H."/>
            <person name="Kedem I."/>
            <person name="Shotland Y."/>
            <person name="Kaplan A."/>
        </authorList>
    </citation>
    <scope>NUCLEOTIDE SEQUENCE</scope>
    <source>
        <strain evidence="2">1</strain>
    </source>
</reference>
<sequence>MRVCAAFIARFGGKADAVQLLQEWVQEIGSEAGLTPSNTSLSTGSIGAPESTLELEVRFDSLADLEGFWSAIPQQQHKAWGQRMQQYIVHGSPQWHVYRCLPAFPDGTPAASGSAAALGGRSSSSQPRGRPAAAASRNSGSSAASSSSGSLVLPSDDELSKYAEAADGAAPLPSTKQQTASGLSIVSGDEEAQTVLDWKGEPMQVRPGDRLPGVKFL</sequence>
<dbReference type="AlphaFoldDB" id="A0AAD5H008"/>
<evidence type="ECO:0000313" key="2">
    <source>
        <dbReference type="EMBL" id="KAI7838971.1"/>
    </source>
</evidence>
<name>A0AAD5H008_9CHLO</name>
<feature type="compositionally biased region" description="Polar residues" evidence="1">
    <location>
        <begin position="174"/>
        <end position="184"/>
    </location>
</feature>
<protein>
    <submittedName>
        <fullName evidence="2">Uncharacterized protein</fullName>
    </submittedName>
</protein>
<feature type="region of interest" description="Disordered" evidence="1">
    <location>
        <begin position="167"/>
        <end position="188"/>
    </location>
</feature>
<evidence type="ECO:0000313" key="3">
    <source>
        <dbReference type="Proteomes" id="UP001205105"/>
    </source>
</evidence>
<proteinExistence type="predicted"/>
<gene>
    <name evidence="2" type="ORF">COHA_007257</name>
</gene>